<dbReference type="Pfam" id="PF00089">
    <property type="entry name" value="Trypsin"/>
    <property type="match status" value="1"/>
</dbReference>
<accession>A0A8S1IUP6</accession>
<reference evidence="2" key="1">
    <citation type="submission" date="2020-12" db="EMBL/GenBank/DDBJ databases">
        <authorList>
            <person name="Iha C."/>
        </authorList>
    </citation>
    <scope>NUCLEOTIDE SEQUENCE</scope>
</reference>
<name>A0A8S1IUP6_9CHLO</name>
<dbReference type="InterPro" id="IPR001254">
    <property type="entry name" value="Trypsin_dom"/>
</dbReference>
<gene>
    <name evidence="2" type="ORF">OSTQU699_LOCUS4228</name>
</gene>
<dbReference type="OrthoDB" id="238681at2759"/>
<evidence type="ECO:0000313" key="3">
    <source>
        <dbReference type="Proteomes" id="UP000708148"/>
    </source>
</evidence>
<feature type="domain" description="Peptidase S1" evidence="1">
    <location>
        <begin position="100"/>
        <end position="196"/>
    </location>
</feature>
<dbReference type="GO" id="GO:0006508">
    <property type="term" value="P:proteolysis"/>
    <property type="evidence" value="ECO:0007669"/>
    <property type="project" value="InterPro"/>
</dbReference>
<evidence type="ECO:0000259" key="1">
    <source>
        <dbReference type="Pfam" id="PF00089"/>
    </source>
</evidence>
<dbReference type="InterPro" id="IPR009003">
    <property type="entry name" value="Peptidase_S1_PA"/>
</dbReference>
<proteinExistence type="predicted"/>
<sequence length="331" mass="34908">MVLVTATREWEILQILVVCLICMAHAAVLAAEVVEGLGSLVVQEEVTPGLCCYSTLPAMRLRALLDASFCQSEGRSILERNDGMPVNSARTLSFQGGRMAVPATRFPYINTVEVHGKVCNAVAISKTHILTKASCIGAAAGTNFDPGAWKGGVGSVWTPAQLGLHSKQVHIHPNWTGATSDQHDAAILTLGKPIRDQPVVLADPTFCLVEHLPAHTVWPWGGGGYLVSSYTACADPWCCATTGLVNGTSANQPNGTCDLPGGILVLLESPSASTAPHGCGHTSHATIESGSPDLDLLVGIYALPDVALDSETAEEITWIATIRSWIDEIIL</sequence>
<dbReference type="Gene3D" id="2.40.10.10">
    <property type="entry name" value="Trypsin-like serine proteases"/>
    <property type="match status" value="1"/>
</dbReference>
<protein>
    <recommendedName>
        <fullName evidence="1">Peptidase S1 domain-containing protein</fullName>
    </recommendedName>
</protein>
<dbReference type="SUPFAM" id="SSF50494">
    <property type="entry name" value="Trypsin-like serine proteases"/>
    <property type="match status" value="1"/>
</dbReference>
<dbReference type="AlphaFoldDB" id="A0A8S1IUP6"/>
<dbReference type="GO" id="GO:0004252">
    <property type="term" value="F:serine-type endopeptidase activity"/>
    <property type="evidence" value="ECO:0007669"/>
    <property type="project" value="InterPro"/>
</dbReference>
<dbReference type="InterPro" id="IPR043504">
    <property type="entry name" value="Peptidase_S1_PA_chymotrypsin"/>
</dbReference>
<organism evidence="2 3">
    <name type="scientific">Ostreobium quekettii</name>
    <dbReference type="NCBI Taxonomy" id="121088"/>
    <lineage>
        <taxon>Eukaryota</taxon>
        <taxon>Viridiplantae</taxon>
        <taxon>Chlorophyta</taxon>
        <taxon>core chlorophytes</taxon>
        <taxon>Ulvophyceae</taxon>
        <taxon>TCBD clade</taxon>
        <taxon>Bryopsidales</taxon>
        <taxon>Ostreobineae</taxon>
        <taxon>Ostreobiaceae</taxon>
        <taxon>Ostreobium</taxon>
    </lineage>
</organism>
<dbReference type="EMBL" id="CAJHUC010000898">
    <property type="protein sequence ID" value="CAD7698869.1"/>
    <property type="molecule type" value="Genomic_DNA"/>
</dbReference>
<dbReference type="Proteomes" id="UP000708148">
    <property type="component" value="Unassembled WGS sequence"/>
</dbReference>
<evidence type="ECO:0000313" key="2">
    <source>
        <dbReference type="EMBL" id="CAD7698869.1"/>
    </source>
</evidence>
<comment type="caution">
    <text evidence="2">The sequence shown here is derived from an EMBL/GenBank/DDBJ whole genome shotgun (WGS) entry which is preliminary data.</text>
</comment>
<keyword evidence="3" id="KW-1185">Reference proteome</keyword>